<accession>A0A542SRE3</accession>
<evidence type="ECO:0000256" key="1">
    <source>
        <dbReference type="ARBA" id="ARBA00022448"/>
    </source>
</evidence>
<reference evidence="6 7" key="1">
    <citation type="submission" date="2019-06" db="EMBL/GenBank/DDBJ databases">
        <title>Sequencing the genomes of 1000 actinobacteria strains.</title>
        <authorList>
            <person name="Klenk H.-P."/>
        </authorList>
    </citation>
    <scope>NUCLEOTIDE SEQUENCE [LARGE SCALE GENOMIC DNA]</scope>
    <source>
        <strain evidence="6 7">DSM 10596</strain>
    </source>
</reference>
<dbReference type="PROSITE" id="PS50893">
    <property type="entry name" value="ABC_TRANSPORTER_2"/>
    <property type="match status" value="1"/>
</dbReference>
<evidence type="ECO:0000256" key="3">
    <source>
        <dbReference type="ARBA" id="ARBA00022840"/>
    </source>
</evidence>
<keyword evidence="1" id="KW-0813">Transport</keyword>
<keyword evidence="2" id="KW-0547">Nucleotide-binding</keyword>
<evidence type="ECO:0000313" key="7">
    <source>
        <dbReference type="Proteomes" id="UP000316181"/>
    </source>
</evidence>
<evidence type="ECO:0000256" key="2">
    <source>
        <dbReference type="ARBA" id="ARBA00022741"/>
    </source>
</evidence>
<protein>
    <submittedName>
        <fullName evidence="6">Iron complex transport system ATP-binding protein</fullName>
    </submittedName>
</protein>
<dbReference type="InterPro" id="IPR003593">
    <property type="entry name" value="AAA+_ATPase"/>
</dbReference>
<gene>
    <name evidence="6" type="ORF">FB389_1898</name>
</gene>
<dbReference type="GO" id="GO:0005524">
    <property type="term" value="F:ATP binding"/>
    <property type="evidence" value="ECO:0007669"/>
    <property type="project" value="UniProtKB-KW"/>
</dbReference>
<evidence type="ECO:0000259" key="5">
    <source>
        <dbReference type="PROSITE" id="PS50893"/>
    </source>
</evidence>
<dbReference type="InterPro" id="IPR003439">
    <property type="entry name" value="ABC_transporter-like_ATP-bd"/>
</dbReference>
<dbReference type="SUPFAM" id="SSF52540">
    <property type="entry name" value="P-loop containing nucleoside triphosphate hydrolases"/>
    <property type="match status" value="1"/>
</dbReference>
<organism evidence="6 7">
    <name type="scientific">Rarobacter incanus</name>
    <dbReference type="NCBI Taxonomy" id="153494"/>
    <lineage>
        <taxon>Bacteria</taxon>
        <taxon>Bacillati</taxon>
        <taxon>Actinomycetota</taxon>
        <taxon>Actinomycetes</taxon>
        <taxon>Micrococcales</taxon>
        <taxon>Rarobacteraceae</taxon>
        <taxon>Rarobacter</taxon>
    </lineage>
</organism>
<name>A0A542SRE3_9MICO</name>
<keyword evidence="4" id="KW-1278">Translocase</keyword>
<dbReference type="PANTHER" id="PTHR42794">
    <property type="entry name" value="HEMIN IMPORT ATP-BINDING PROTEIN HMUV"/>
    <property type="match status" value="1"/>
</dbReference>
<dbReference type="Pfam" id="PF00005">
    <property type="entry name" value="ABC_tran"/>
    <property type="match status" value="1"/>
</dbReference>
<dbReference type="CDD" id="cd03214">
    <property type="entry name" value="ABC_Iron-Siderophores_B12_Hemin"/>
    <property type="match status" value="1"/>
</dbReference>
<dbReference type="FunFam" id="3.40.50.300:FF:000134">
    <property type="entry name" value="Iron-enterobactin ABC transporter ATP-binding protein"/>
    <property type="match status" value="1"/>
</dbReference>
<proteinExistence type="predicted"/>
<sequence length="269" mass="29003">MTEPLAGPAIHAAGVTVKIGDRTILDDVSLDIAAGEMVALVGPNGAGKSTLLAVLAGDRTPTSGSVVLGGIDPHRASPKTTARRRAVLLQDQQVAFPFRAREVVRMGRSPWRGTRAERDDERVVDAAMRVADLESLAEQPFGTMSGGERARTGFARTLAHGTGIQFLDEPTAALDIHHQERVLHQARRGVRRGMTSVVVLHDLALAAAYADRIAVMAAGRLRAFGRPREVLTPQLLSEIYQHPVDVIEHPTTGAILIAPLRYSAEEWQE</sequence>
<dbReference type="Gene3D" id="3.40.50.300">
    <property type="entry name" value="P-loop containing nucleotide triphosphate hydrolases"/>
    <property type="match status" value="1"/>
</dbReference>
<keyword evidence="3 6" id="KW-0067">ATP-binding</keyword>
<feature type="domain" description="ABC transporter" evidence="5">
    <location>
        <begin position="10"/>
        <end position="243"/>
    </location>
</feature>
<dbReference type="RefSeq" id="WP_246043606.1">
    <property type="nucleotide sequence ID" value="NZ_BAAATB010000006.1"/>
</dbReference>
<dbReference type="AlphaFoldDB" id="A0A542SRE3"/>
<dbReference type="PANTHER" id="PTHR42794:SF1">
    <property type="entry name" value="HEMIN IMPORT ATP-BINDING PROTEIN HMUV"/>
    <property type="match status" value="1"/>
</dbReference>
<dbReference type="SMART" id="SM00382">
    <property type="entry name" value="AAA"/>
    <property type="match status" value="1"/>
</dbReference>
<keyword evidence="7" id="KW-1185">Reference proteome</keyword>
<dbReference type="InterPro" id="IPR027417">
    <property type="entry name" value="P-loop_NTPase"/>
</dbReference>
<dbReference type="GO" id="GO:0016887">
    <property type="term" value="F:ATP hydrolysis activity"/>
    <property type="evidence" value="ECO:0007669"/>
    <property type="project" value="InterPro"/>
</dbReference>
<evidence type="ECO:0000313" key="6">
    <source>
        <dbReference type="EMBL" id="TQK77182.1"/>
    </source>
</evidence>
<dbReference type="EMBL" id="VFNV01000001">
    <property type="protein sequence ID" value="TQK77182.1"/>
    <property type="molecule type" value="Genomic_DNA"/>
</dbReference>
<dbReference type="NCBIfam" id="NF010068">
    <property type="entry name" value="PRK13548.1"/>
    <property type="match status" value="1"/>
</dbReference>
<comment type="caution">
    <text evidence="6">The sequence shown here is derived from an EMBL/GenBank/DDBJ whole genome shotgun (WGS) entry which is preliminary data.</text>
</comment>
<evidence type="ECO:0000256" key="4">
    <source>
        <dbReference type="ARBA" id="ARBA00022967"/>
    </source>
</evidence>
<dbReference type="Proteomes" id="UP000316181">
    <property type="component" value="Unassembled WGS sequence"/>
</dbReference>